<proteinExistence type="predicted"/>
<name>A0A9J6ATW0_SOLCO</name>
<sequence>MTHMSKQGGGAKPLDSQINNTTDPRQSGRHTIKQINSRRNTTFDKHDAKAKRIQLSSSISKWRRNHNKRKLIIPQQMIVQ</sequence>
<dbReference type="Proteomes" id="UP000824120">
    <property type="component" value="Chromosome 2"/>
</dbReference>
<reference evidence="2 3" key="1">
    <citation type="submission" date="2020-09" db="EMBL/GenBank/DDBJ databases">
        <title>De no assembly of potato wild relative species, Solanum commersonii.</title>
        <authorList>
            <person name="Cho K."/>
        </authorList>
    </citation>
    <scope>NUCLEOTIDE SEQUENCE [LARGE SCALE GENOMIC DNA]</scope>
    <source>
        <strain evidence="2">LZ3.2</strain>
        <tissue evidence="2">Leaf</tissue>
    </source>
</reference>
<organism evidence="2 3">
    <name type="scientific">Solanum commersonii</name>
    <name type="common">Commerson's wild potato</name>
    <name type="synonym">Commerson's nightshade</name>
    <dbReference type="NCBI Taxonomy" id="4109"/>
    <lineage>
        <taxon>Eukaryota</taxon>
        <taxon>Viridiplantae</taxon>
        <taxon>Streptophyta</taxon>
        <taxon>Embryophyta</taxon>
        <taxon>Tracheophyta</taxon>
        <taxon>Spermatophyta</taxon>
        <taxon>Magnoliopsida</taxon>
        <taxon>eudicotyledons</taxon>
        <taxon>Gunneridae</taxon>
        <taxon>Pentapetalae</taxon>
        <taxon>asterids</taxon>
        <taxon>lamiids</taxon>
        <taxon>Solanales</taxon>
        <taxon>Solanaceae</taxon>
        <taxon>Solanoideae</taxon>
        <taxon>Solaneae</taxon>
        <taxon>Solanum</taxon>
    </lineage>
</organism>
<dbReference type="AlphaFoldDB" id="A0A9J6ATW0"/>
<evidence type="ECO:0000313" key="3">
    <source>
        <dbReference type="Proteomes" id="UP000824120"/>
    </source>
</evidence>
<feature type="compositionally biased region" description="Polar residues" evidence="1">
    <location>
        <begin position="16"/>
        <end position="25"/>
    </location>
</feature>
<accession>A0A9J6ATW0</accession>
<protein>
    <submittedName>
        <fullName evidence="2">Uncharacterized protein</fullName>
    </submittedName>
</protein>
<evidence type="ECO:0000313" key="2">
    <source>
        <dbReference type="EMBL" id="KAG5627658.1"/>
    </source>
</evidence>
<keyword evidence="3" id="KW-1185">Reference proteome</keyword>
<comment type="caution">
    <text evidence="2">The sequence shown here is derived from an EMBL/GenBank/DDBJ whole genome shotgun (WGS) entry which is preliminary data.</text>
</comment>
<dbReference type="EMBL" id="JACXVP010000002">
    <property type="protein sequence ID" value="KAG5627658.1"/>
    <property type="molecule type" value="Genomic_DNA"/>
</dbReference>
<feature type="region of interest" description="Disordered" evidence="1">
    <location>
        <begin position="1"/>
        <end position="52"/>
    </location>
</feature>
<gene>
    <name evidence="2" type="ORF">H5410_012876</name>
</gene>
<evidence type="ECO:0000256" key="1">
    <source>
        <dbReference type="SAM" id="MobiDB-lite"/>
    </source>
</evidence>